<accession>A0A2T9YVR6</accession>
<dbReference type="STRING" id="133385.A0A2T9YVR6"/>
<evidence type="ECO:0000313" key="3">
    <source>
        <dbReference type="Proteomes" id="UP000245383"/>
    </source>
</evidence>
<comment type="caution">
    <text evidence="2">The sequence shown here is derived from an EMBL/GenBank/DDBJ whole genome shotgun (WGS) entry which is preliminary data.</text>
</comment>
<dbReference type="Gene3D" id="3.40.50.720">
    <property type="entry name" value="NAD(P)-binding Rossmann-like Domain"/>
    <property type="match status" value="1"/>
</dbReference>
<dbReference type="PANTHER" id="PTHR40129">
    <property type="entry name" value="KETOPANTOATE REDUCTASE N-TERMINAL DOMAIN-CONTAINING PROTEIN"/>
    <property type="match status" value="1"/>
</dbReference>
<dbReference type="InterPro" id="IPR036291">
    <property type="entry name" value="NAD(P)-bd_dom_sf"/>
</dbReference>
<sequence length="297" mass="33687">MNDKLFKLLVLGRGFIGNYVEQLCSTHNISCASTTRDGRAGTIKFDLPGLEAPLEEYIRATQALPKAECILVTFPLKGAAAVDKLLESYSHVYNPESTSAVHNEKSNSNSSKLNWILLGTTGVFTKVPSNRNTERDPAKSPERQESEDQLLNVHGGTVLYLSGLWGGARNPEGWMRFFNTEEAVLRRVKDRTLHLIHGEDVARAIVDGVVKKPSFGEKWIISDPECTDMLEIFVKHFNEDQLNILRKVIAMPEARKYVNSDKLEELIVGKEANLQRRLDPDEFWDFYNLKIEHKYRP</sequence>
<dbReference type="EMBL" id="MBFR01000032">
    <property type="protein sequence ID" value="PVU96440.1"/>
    <property type="molecule type" value="Genomic_DNA"/>
</dbReference>
<evidence type="ECO:0000256" key="1">
    <source>
        <dbReference type="SAM" id="MobiDB-lite"/>
    </source>
</evidence>
<dbReference type="Proteomes" id="UP000245383">
    <property type="component" value="Unassembled WGS sequence"/>
</dbReference>
<proteinExistence type="predicted"/>
<protein>
    <submittedName>
        <fullName evidence="2">Uncharacterized protein</fullName>
    </submittedName>
</protein>
<gene>
    <name evidence="2" type="ORF">BB561_001181</name>
</gene>
<dbReference type="OrthoDB" id="674948at2759"/>
<keyword evidence="3" id="KW-1185">Reference proteome</keyword>
<dbReference type="AlphaFoldDB" id="A0A2T9YVR6"/>
<feature type="region of interest" description="Disordered" evidence="1">
    <location>
        <begin position="126"/>
        <end position="148"/>
    </location>
</feature>
<feature type="compositionally biased region" description="Basic and acidic residues" evidence="1">
    <location>
        <begin position="132"/>
        <end position="146"/>
    </location>
</feature>
<name>A0A2T9YVR6_9FUNG</name>
<dbReference type="SUPFAM" id="SSF51735">
    <property type="entry name" value="NAD(P)-binding Rossmann-fold domains"/>
    <property type="match status" value="1"/>
</dbReference>
<evidence type="ECO:0000313" key="2">
    <source>
        <dbReference type="EMBL" id="PVU96440.1"/>
    </source>
</evidence>
<reference evidence="2 3" key="1">
    <citation type="journal article" date="2018" name="MBio">
        <title>Comparative Genomics Reveals the Core Gene Toolbox for the Fungus-Insect Symbiosis.</title>
        <authorList>
            <person name="Wang Y."/>
            <person name="Stata M."/>
            <person name="Wang W."/>
            <person name="Stajich J.E."/>
            <person name="White M.M."/>
            <person name="Moncalvo J.M."/>
        </authorList>
    </citation>
    <scope>NUCLEOTIDE SEQUENCE [LARGE SCALE GENOMIC DNA]</scope>
    <source>
        <strain evidence="2 3">SWE-8-4</strain>
    </source>
</reference>
<organism evidence="2 3">
    <name type="scientific">Smittium simulii</name>
    <dbReference type="NCBI Taxonomy" id="133385"/>
    <lineage>
        <taxon>Eukaryota</taxon>
        <taxon>Fungi</taxon>
        <taxon>Fungi incertae sedis</taxon>
        <taxon>Zoopagomycota</taxon>
        <taxon>Kickxellomycotina</taxon>
        <taxon>Harpellomycetes</taxon>
        <taxon>Harpellales</taxon>
        <taxon>Legeriomycetaceae</taxon>
        <taxon>Smittium</taxon>
    </lineage>
</organism>
<dbReference type="PANTHER" id="PTHR40129:SF2">
    <property type="entry name" value="KETOPANTOATE REDUCTASE N-TERMINAL DOMAIN-CONTAINING PROTEIN"/>
    <property type="match status" value="1"/>
</dbReference>